<gene>
    <name evidence="2" type="ORF">TUM4438_33500</name>
</gene>
<dbReference type="RefSeq" id="WP_220782311.1">
    <property type="nucleotide sequence ID" value="NZ_BPEY01000071.1"/>
</dbReference>
<dbReference type="Gene3D" id="3.40.710.10">
    <property type="entry name" value="DD-peptidase/beta-lactamase superfamily"/>
    <property type="match status" value="1"/>
</dbReference>
<protein>
    <recommendedName>
        <fullName evidence="1">Beta-lactamase-related domain-containing protein</fullName>
    </recommendedName>
</protein>
<keyword evidence="3" id="KW-1185">Reference proteome</keyword>
<dbReference type="PANTHER" id="PTHR46825:SF15">
    <property type="entry name" value="BETA-LACTAMASE-RELATED DOMAIN-CONTAINING PROTEIN"/>
    <property type="match status" value="1"/>
</dbReference>
<evidence type="ECO:0000313" key="3">
    <source>
        <dbReference type="Proteomes" id="UP000887104"/>
    </source>
</evidence>
<evidence type="ECO:0000259" key="1">
    <source>
        <dbReference type="Pfam" id="PF00144"/>
    </source>
</evidence>
<dbReference type="InterPro" id="IPR050491">
    <property type="entry name" value="AmpC-like"/>
</dbReference>
<name>A0ABQ4PMP0_9GAMM</name>
<sequence length="385" mass="42973">MFVKPMFVIGTIAISVTFPADNAFAGQSQFSPLADNFKQRFHKELKKNKVPGGAFVIVDTDKIIKLSSYGKRTKGGSQNINGNTVFRLASVSKTFAGTLASMLVDEGKLDWQQPIVGYLPEFSLASEQPTKQINLGHIIGHSTGLMPNSYDNLVNSNVKMDKIIGKFDELTPICKPGVCYGYQNVAFSFIQNAIEQQSNQSYENLINERIFSPLKMDTASVGFEAFQQTKNRAEPHVKTKHGFKQVKVKPNYYQLAPAAGVNASINDMSKWLIANLGQNPDVLPQSVIYDVTTPGVKTTRELRRRDWRTYLDSAHYGKGWRVYEFNGRPLIYHAGWVAGYVAEISYSPELNIGMAMLLNGESRVIAQLSSTFWRDAFKQAEKLGM</sequence>
<feature type="domain" description="Beta-lactamase-related" evidence="1">
    <location>
        <begin position="38"/>
        <end position="362"/>
    </location>
</feature>
<dbReference type="Pfam" id="PF00144">
    <property type="entry name" value="Beta-lactamase"/>
    <property type="match status" value="1"/>
</dbReference>
<accession>A0ABQ4PMP0</accession>
<dbReference type="Proteomes" id="UP000887104">
    <property type="component" value="Unassembled WGS sequence"/>
</dbReference>
<evidence type="ECO:0000313" key="2">
    <source>
        <dbReference type="EMBL" id="GIU49581.1"/>
    </source>
</evidence>
<dbReference type="SUPFAM" id="SSF56601">
    <property type="entry name" value="beta-lactamase/transpeptidase-like"/>
    <property type="match status" value="1"/>
</dbReference>
<reference evidence="2" key="1">
    <citation type="submission" date="2021-05" db="EMBL/GenBank/DDBJ databases">
        <title>Molecular characterization for Shewanella algae harboring chromosomal blaOXA-55-like strains isolated from clinical and environment sample.</title>
        <authorList>
            <person name="Ohama Y."/>
            <person name="Aoki K."/>
            <person name="Harada S."/>
            <person name="Moriya K."/>
            <person name="Ishii Y."/>
            <person name="Tateda K."/>
        </authorList>
    </citation>
    <scope>NUCLEOTIDE SEQUENCE</scope>
    <source>
        <strain evidence="2">JCM 11563</strain>
    </source>
</reference>
<dbReference type="EMBL" id="BPEY01000071">
    <property type="protein sequence ID" value="GIU49581.1"/>
    <property type="molecule type" value="Genomic_DNA"/>
</dbReference>
<dbReference type="InterPro" id="IPR001466">
    <property type="entry name" value="Beta-lactam-related"/>
</dbReference>
<dbReference type="PANTHER" id="PTHR46825">
    <property type="entry name" value="D-ALANYL-D-ALANINE-CARBOXYPEPTIDASE/ENDOPEPTIDASE AMPH"/>
    <property type="match status" value="1"/>
</dbReference>
<dbReference type="InterPro" id="IPR012338">
    <property type="entry name" value="Beta-lactam/transpept-like"/>
</dbReference>
<organism evidence="2 3">
    <name type="scientific">Shewanella sairae</name>
    <dbReference type="NCBI Taxonomy" id="190310"/>
    <lineage>
        <taxon>Bacteria</taxon>
        <taxon>Pseudomonadati</taxon>
        <taxon>Pseudomonadota</taxon>
        <taxon>Gammaproteobacteria</taxon>
        <taxon>Alteromonadales</taxon>
        <taxon>Shewanellaceae</taxon>
        <taxon>Shewanella</taxon>
    </lineage>
</organism>
<comment type="caution">
    <text evidence="2">The sequence shown here is derived from an EMBL/GenBank/DDBJ whole genome shotgun (WGS) entry which is preliminary data.</text>
</comment>
<proteinExistence type="predicted"/>